<keyword evidence="2" id="KW-0238">DNA-binding</keyword>
<dbReference type="SMART" id="SM00346">
    <property type="entry name" value="HTH_ICLR"/>
    <property type="match status" value="1"/>
</dbReference>
<dbReference type="InterPro" id="IPR005471">
    <property type="entry name" value="Tscrpt_reg_IclR_N"/>
</dbReference>
<evidence type="ECO:0000259" key="5">
    <source>
        <dbReference type="PROSITE" id="PS51078"/>
    </source>
</evidence>
<name>A0A927HZK3_9HYPH</name>
<dbReference type="InterPro" id="IPR050707">
    <property type="entry name" value="HTH_MetabolicPath_Reg"/>
</dbReference>
<sequence length="257" mass="27696">MDRAIAIIEMLSRHAGGLPLMAIADALAIPRSATHRLLADLKDEGYVRQEFEGGAYRLTAKIVALGFSHLASAGVTTRIQPLLDQLADKTGELVTLAVIHDEKLIRVAKAQGARRGLLYNPDEGAEVYLAATSNGHAWLSCLDEDEALQLAARQGLKREGYGPNAPRTMRELLGFVETARELGYAKIFETYEPGTAAIAVAAFSERSKRPIGTISVAGPVIRMTSEAMDRILPPLRETAEAIAKASEELPLFPGTAH</sequence>
<dbReference type="Gene3D" id="1.10.10.10">
    <property type="entry name" value="Winged helix-like DNA-binding domain superfamily/Winged helix DNA-binding domain"/>
    <property type="match status" value="1"/>
</dbReference>
<evidence type="ECO:0000313" key="6">
    <source>
        <dbReference type="EMBL" id="MBD3845397.1"/>
    </source>
</evidence>
<dbReference type="RefSeq" id="WP_038364913.1">
    <property type="nucleotide sequence ID" value="NZ_JACXWY010000003.1"/>
</dbReference>
<dbReference type="FunFam" id="1.10.10.10:FF:000056">
    <property type="entry name" value="IclR family transcriptional regulator"/>
    <property type="match status" value="1"/>
</dbReference>
<dbReference type="AlphaFoldDB" id="A0A927HZK3"/>
<dbReference type="GO" id="GO:0045892">
    <property type="term" value="P:negative regulation of DNA-templated transcription"/>
    <property type="evidence" value="ECO:0007669"/>
    <property type="project" value="TreeGrafter"/>
</dbReference>
<gene>
    <name evidence="6" type="ORF">IED13_06795</name>
</gene>
<organism evidence="6 7">
    <name type="scientific">Bosea spartocytisi</name>
    <dbReference type="NCBI Taxonomy" id="2773451"/>
    <lineage>
        <taxon>Bacteria</taxon>
        <taxon>Pseudomonadati</taxon>
        <taxon>Pseudomonadota</taxon>
        <taxon>Alphaproteobacteria</taxon>
        <taxon>Hyphomicrobiales</taxon>
        <taxon>Boseaceae</taxon>
        <taxon>Bosea</taxon>
    </lineage>
</organism>
<keyword evidence="1" id="KW-0805">Transcription regulation</keyword>
<dbReference type="PROSITE" id="PS51078">
    <property type="entry name" value="ICLR_ED"/>
    <property type="match status" value="1"/>
</dbReference>
<evidence type="ECO:0000256" key="1">
    <source>
        <dbReference type="ARBA" id="ARBA00023015"/>
    </source>
</evidence>
<dbReference type="InterPro" id="IPR036388">
    <property type="entry name" value="WH-like_DNA-bd_sf"/>
</dbReference>
<accession>A0A927HZK3</accession>
<comment type="caution">
    <text evidence="6">The sequence shown here is derived from an EMBL/GenBank/DDBJ whole genome shotgun (WGS) entry which is preliminary data.</text>
</comment>
<dbReference type="GO" id="GO:0003700">
    <property type="term" value="F:DNA-binding transcription factor activity"/>
    <property type="evidence" value="ECO:0007669"/>
    <property type="project" value="TreeGrafter"/>
</dbReference>
<evidence type="ECO:0000313" key="7">
    <source>
        <dbReference type="Proteomes" id="UP000619295"/>
    </source>
</evidence>
<dbReference type="SUPFAM" id="SSF55781">
    <property type="entry name" value="GAF domain-like"/>
    <property type="match status" value="1"/>
</dbReference>
<dbReference type="GO" id="GO:0003677">
    <property type="term" value="F:DNA binding"/>
    <property type="evidence" value="ECO:0007669"/>
    <property type="project" value="UniProtKB-KW"/>
</dbReference>
<dbReference type="Gene3D" id="3.30.450.40">
    <property type="match status" value="1"/>
</dbReference>
<dbReference type="Proteomes" id="UP000619295">
    <property type="component" value="Unassembled WGS sequence"/>
</dbReference>
<dbReference type="PANTHER" id="PTHR30136">
    <property type="entry name" value="HELIX-TURN-HELIX TRANSCRIPTIONAL REGULATOR, ICLR FAMILY"/>
    <property type="match status" value="1"/>
</dbReference>
<evidence type="ECO:0000256" key="3">
    <source>
        <dbReference type="ARBA" id="ARBA00023163"/>
    </source>
</evidence>
<dbReference type="Pfam" id="PF09339">
    <property type="entry name" value="HTH_IclR"/>
    <property type="match status" value="1"/>
</dbReference>
<dbReference type="InterPro" id="IPR014757">
    <property type="entry name" value="Tscrpt_reg_IclR_C"/>
</dbReference>
<evidence type="ECO:0000259" key="4">
    <source>
        <dbReference type="PROSITE" id="PS51077"/>
    </source>
</evidence>
<keyword evidence="7" id="KW-1185">Reference proteome</keyword>
<evidence type="ECO:0000256" key="2">
    <source>
        <dbReference type="ARBA" id="ARBA00023125"/>
    </source>
</evidence>
<dbReference type="InterPro" id="IPR036390">
    <property type="entry name" value="WH_DNA-bd_sf"/>
</dbReference>
<feature type="domain" description="IclR-ED" evidence="5">
    <location>
        <begin position="61"/>
        <end position="248"/>
    </location>
</feature>
<dbReference type="EMBL" id="JACXWY010000003">
    <property type="protein sequence ID" value="MBD3845397.1"/>
    <property type="molecule type" value="Genomic_DNA"/>
</dbReference>
<dbReference type="PANTHER" id="PTHR30136:SF35">
    <property type="entry name" value="HTH-TYPE TRANSCRIPTIONAL REGULATOR RV1719"/>
    <property type="match status" value="1"/>
</dbReference>
<dbReference type="SUPFAM" id="SSF46785">
    <property type="entry name" value="Winged helix' DNA-binding domain"/>
    <property type="match status" value="1"/>
</dbReference>
<dbReference type="Pfam" id="PF01614">
    <property type="entry name" value="IclR_C"/>
    <property type="match status" value="1"/>
</dbReference>
<proteinExistence type="predicted"/>
<reference evidence="6" key="1">
    <citation type="submission" date="2020-09" db="EMBL/GenBank/DDBJ databases">
        <title>Bosea spartocytisi sp. nov. a root nodule endophyte of Spartocytisus supranubius in the high mountain ecosystem fo the Teide National Park (Canary Islands, Spain).</title>
        <authorList>
            <person name="Pulido-Suarez L."/>
            <person name="Peix A."/>
            <person name="Igual J.M."/>
            <person name="Socas-Perez N."/>
            <person name="Velazquez E."/>
            <person name="Flores-Felix J.D."/>
            <person name="Leon-Barrios M."/>
        </authorList>
    </citation>
    <scope>NUCLEOTIDE SEQUENCE</scope>
    <source>
        <strain evidence="6">SSUT16</strain>
    </source>
</reference>
<keyword evidence="3" id="KW-0804">Transcription</keyword>
<protein>
    <submittedName>
        <fullName evidence="6">IclR family transcriptional regulator</fullName>
    </submittedName>
</protein>
<dbReference type="PROSITE" id="PS51077">
    <property type="entry name" value="HTH_ICLR"/>
    <property type="match status" value="1"/>
</dbReference>
<feature type="domain" description="HTH iclR-type" evidence="4">
    <location>
        <begin position="1"/>
        <end position="60"/>
    </location>
</feature>
<dbReference type="InterPro" id="IPR029016">
    <property type="entry name" value="GAF-like_dom_sf"/>
</dbReference>